<protein>
    <submittedName>
        <fullName evidence="7">Cytochrome C</fullName>
    </submittedName>
</protein>
<feature type="domain" description="Cytochrome c" evidence="6">
    <location>
        <begin position="33"/>
        <end position="136"/>
    </location>
</feature>
<evidence type="ECO:0000313" key="8">
    <source>
        <dbReference type="Proteomes" id="UP000056090"/>
    </source>
</evidence>
<dbReference type="PROSITE" id="PS51257">
    <property type="entry name" value="PROKAR_LIPOPROTEIN"/>
    <property type="match status" value="1"/>
</dbReference>
<reference evidence="7 8" key="1">
    <citation type="submission" date="2014-06" db="EMBL/GenBank/DDBJ databases">
        <title>Genomes of Alteromonas australica, a world apart.</title>
        <authorList>
            <person name="Gonzaga A."/>
            <person name="Lopez-Perez M."/>
            <person name="Rodriguez-Valera F."/>
        </authorList>
    </citation>
    <scope>NUCLEOTIDE SEQUENCE [LARGE SCALE GENOMIC DNA]</scope>
    <source>
        <strain evidence="7 8">H 17</strain>
    </source>
</reference>
<dbReference type="InterPro" id="IPR036909">
    <property type="entry name" value="Cyt_c-like_dom_sf"/>
</dbReference>
<dbReference type="InterPro" id="IPR009056">
    <property type="entry name" value="Cyt_c-like_dom"/>
</dbReference>
<keyword evidence="5" id="KW-0732">Signal</keyword>
<keyword evidence="2 4" id="KW-0479">Metal-binding</keyword>
<dbReference type="Proteomes" id="UP000056090">
    <property type="component" value="Chromosome"/>
</dbReference>
<dbReference type="GO" id="GO:0009055">
    <property type="term" value="F:electron transfer activity"/>
    <property type="evidence" value="ECO:0007669"/>
    <property type="project" value="InterPro"/>
</dbReference>
<evidence type="ECO:0000313" key="7">
    <source>
        <dbReference type="EMBL" id="AIF99008.1"/>
    </source>
</evidence>
<dbReference type="RefSeq" id="WP_197035926.1">
    <property type="nucleotide sequence ID" value="NZ_CBCSKJ010000001.1"/>
</dbReference>
<dbReference type="GO" id="GO:0020037">
    <property type="term" value="F:heme binding"/>
    <property type="evidence" value="ECO:0007669"/>
    <property type="project" value="InterPro"/>
</dbReference>
<evidence type="ECO:0000256" key="4">
    <source>
        <dbReference type="PROSITE-ProRule" id="PRU00433"/>
    </source>
</evidence>
<gene>
    <name evidence="7" type="ORF">EP13_10130</name>
</gene>
<keyword evidence="1 4" id="KW-0349">Heme</keyword>
<feature type="chain" id="PRO_5001707997" evidence="5">
    <location>
        <begin position="17"/>
        <end position="166"/>
    </location>
</feature>
<dbReference type="eggNOG" id="COG2010">
    <property type="taxonomic scope" value="Bacteria"/>
</dbReference>
<evidence type="ECO:0000259" key="6">
    <source>
        <dbReference type="PROSITE" id="PS51007"/>
    </source>
</evidence>
<evidence type="ECO:0000256" key="5">
    <source>
        <dbReference type="SAM" id="SignalP"/>
    </source>
</evidence>
<keyword evidence="8" id="KW-1185">Reference proteome</keyword>
<dbReference type="GeneID" id="78255263"/>
<dbReference type="Pfam" id="PF00034">
    <property type="entry name" value="Cytochrom_C"/>
    <property type="match status" value="1"/>
</dbReference>
<evidence type="ECO:0000256" key="1">
    <source>
        <dbReference type="ARBA" id="ARBA00022617"/>
    </source>
</evidence>
<keyword evidence="3 4" id="KW-0408">Iron</keyword>
<dbReference type="SUPFAM" id="SSF46626">
    <property type="entry name" value="Cytochrome c"/>
    <property type="match status" value="1"/>
</dbReference>
<dbReference type="KEGG" id="aal:EP13_10130"/>
<evidence type="ECO:0000256" key="2">
    <source>
        <dbReference type="ARBA" id="ARBA00022723"/>
    </source>
</evidence>
<proteinExistence type="predicted"/>
<sequence length="166" mass="18488">MIKYILVVFVASTLLAGCDLGANSPRGFSLPEGDIDKGKAVFVRHQCTDCHTMEGINVDENHVYHISKPVPLGGSSGRITTYGELVTSVINPSHKLTRRQPLSVTSEDGVSLMRNVNDELTVSELIDLVTFLQSTYKVVPYRTSEYRLYQLRMPEKTEQGQKSKLN</sequence>
<organism evidence="7 8">
    <name type="scientific">Alteromonas australica</name>
    <dbReference type="NCBI Taxonomy" id="589873"/>
    <lineage>
        <taxon>Bacteria</taxon>
        <taxon>Pseudomonadati</taxon>
        <taxon>Pseudomonadota</taxon>
        <taxon>Gammaproteobacteria</taxon>
        <taxon>Alteromonadales</taxon>
        <taxon>Alteromonadaceae</taxon>
        <taxon>Alteromonas/Salinimonas group</taxon>
        <taxon>Alteromonas</taxon>
    </lineage>
</organism>
<dbReference type="PROSITE" id="PS51007">
    <property type="entry name" value="CYTC"/>
    <property type="match status" value="1"/>
</dbReference>
<dbReference type="EMBL" id="CP008849">
    <property type="protein sequence ID" value="AIF99008.1"/>
    <property type="molecule type" value="Genomic_DNA"/>
</dbReference>
<dbReference type="GO" id="GO:0046872">
    <property type="term" value="F:metal ion binding"/>
    <property type="evidence" value="ECO:0007669"/>
    <property type="project" value="UniProtKB-KW"/>
</dbReference>
<name>A0A075NZP6_9ALTE</name>
<accession>A0A075NZP6</accession>
<dbReference type="Gene3D" id="1.10.760.10">
    <property type="entry name" value="Cytochrome c-like domain"/>
    <property type="match status" value="1"/>
</dbReference>
<evidence type="ECO:0000256" key="3">
    <source>
        <dbReference type="ARBA" id="ARBA00023004"/>
    </source>
</evidence>
<dbReference type="AlphaFoldDB" id="A0A075NZP6"/>
<feature type="signal peptide" evidence="5">
    <location>
        <begin position="1"/>
        <end position="16"/>
    </location>
</feature>